<feature type="compositionally biased region" description="Basic residues" evidence="5">
    <location>
        <begin position="19"/>
        <end position="29"/>
    </location>
</feature>
<dbReference type="VEuPathDB" id="TriTrypDB:TM35_000072790"/>
<evidence type="ECO:0000313" key="7">
    <source>
        <dbReference type="EMBL" id="ORC90855.1"/>
    </source>
</evidence>
<protein>
    <recommendedName>
        <fullName evidence="6">C3H1-type domain-containing protein</fullName>
    </recommendedName>
</protein>
<dbReference type="EMBL" id="NBCO01000007">
    <property type="protein sequence ID" value="ORC90855.1"/>
    <property type="molecule type" value="Genomic_DNA"/>
</dbReference>
<dbReference type="RefSeq" id="XP_028884921.1">
    <property type="nucleotide sequence ID" value="XM_029023725.1"/>
</dbReference>
<dbReference type="Pfam" id="PF18044">
    <property type="entry name" value="zf-CCCH_4"/>
    <property type="match status" value="1"/>
</dbReference>
<evidence type="ECO:0000256" key="1">
    <source>
        <dbReference type="ARBA" id="ARBA00022723"/>
    </source>
</evidence>
<keyword evidence="2 4" id="KW-0863">Zinc-finger</keyword>
<dbReference type="GO" id="GO:0008270">
    <property type="term" value="F:zinc ion binding"/>
    <property type="evidence" value="ECO:0007669"/>
    <property type="project" value="UniProtKB-KW"/>
</dbReference>
<evidence type="ECO:0000256" key="4">
    <source>
        <dbReference type="PROSITE-ProRule" id="PRU00723"/>
    </source>
</evidence>
<evidence type="ECO:0000259" key="6">
    <source>
        <dbReference type="PROSITE" id="PS50103"/>
    </source>
</evidence>
<keyword evidence="8" id="KW-1185">Reference proteome</keyword>
<gene>
    <name evidence="7" type="ORF">TM35_000072790</name>
</gene>
<dbReference type="AlphaFoldDB" id="A0A1X0P1T3"/>
<reference evidence="7 8" key="1">
    <citation type="submission" date="2017-03" db="EMBL/GenBank/DDBJ databases">
        <title>An alternative strategy for trypanosome survival in the mammalian bloodstream revealed through genome and transcriptome analysis of the ubiquitous bovine parasite Trypanosoma (Megatrypanum) theileri.</title>
        <authorList>
            <person name="Kelly S."/>
            <person name="Ivens A."/>
            <person name="Mott A."/>
            <person name="O'Neill E."/>
            <person name="Emms D."/>
            <person name="Macleod O."/>
            <person name="Voorheis P."/>
            <person name="Matthews J."/>
            <person name="Matthews K."/>
            <person name="Carrington M."/>
        </authorList>
    </citation>
    <scope>NUCLEOTIDE SEQUENCE [LARGE SCALE GENOMIC DNA]</scope>
    <source>
        <strain evidence="7">Edinburgh</strain>
    </source>
</reference>
<comment type="caution">
    <text evidence="7">The sequence shown here is derived from an EMBL/GenBank/DDBJ whole genome shotgun (WGS) entry which is preliminary data.</text>
</comment>
<dbReference type="OrthoDB" id="410307at2759"/>
<dbReference type="GeneID" id="39983505"/>
<feature type="domain" description="C3H1-type" evidence="6">
    <location>
        <begin position="55"/>
        <end position="83"/>
    </location>
</feature>
<keyword evidence="3 4" id="KW-0862">Zinc</keyword>
<name>A0A1X0P1T3_9TRYP</name>
<dbReference type="Proteomes" id="UP000192257">
    <property type="component" value="Unassembled WGS sequence"/>
</dbReference>
<dbReference type="InterPro" id="IPR000571">
    <property type="entry name" value="Znf_CCCH"/>
</dbReference>
<feature type="compositionally biased region" description="Basic and acidic residues" evidence="5">
    <location>
        <begin position="7"/>
        <end position="18"/>
    </location>
</feature>
<accession>A0A1X0P1T3</accession>
<feature type="region of interest" description="Disordered" evidence="5">
    <location>
        <begin position="1"/>
        <end position="46"/>
    </location>
</feature>
<dbReference type="Gene3D" id="4.10.1000.10">
    <property type="entry name" value="Zinc finger, CCCH-type"/>
    <property type="match status" value="1"/>
</dbReference>
<dbReference type="SUPFAM" id="SSF90229">
    <property type="entry name" value="CCCH zinc finger"/>
    <property type="match status" value="1"/>
</dbReference>
<dbReference type="PROSITE" id="PS50103">
    <property type="entry name" value="ZF_C3H1"/>
    <property type="match status" value="1"/>
</dbReference>
<evidence type="ECO:0000313" key="8">
    <source>
        <dbReference type="Proteomes" id="UP000192257"/>
    </source>
</evidence>
<feature type="zinc finger region" description="C3H1-type" evidence="4">
    <location>
        <begin position="55"/>
        <end position="83"/>
    </location>
</feature>
<dbReference type="SMART" id="SM00356">
    <property type="entry name" value="ZnF_C3H1"/>
    <property type="match status" value="1"/>
</dbReference>
<proteinExistence type="predicted"/>
<organism evidence="7 8">
    <name type="scientific">Trypanosoma theileri</name>
    <dbReference type="NCBI Taxonomy" id="67003"/>
    <lineage>
        <taxon>Eukaryota</taxon>
        <taxon>Discoba</taxon>
        <taxon>Euglenozoa</taxon>
        <taxon>Kinetoplastea</taxon>
        <taxon>Metakinetoplastina</taxon>
        <taxon>Trypanosomatida</taxon>
        <taxon>Trypanosomatidae</taxon>
        <taxon>Trypanosoma</taxon>
    </lineage>
</organism>
<dbReference type="InterPro" id="IPR036855">
    <property type="entry name" value="Znf_CCCH_sf"/>
</dbReference>
<evidence type="ECO:0000256" key="5">
    <source>
        <dbReference type="SAM" id="MobiDB-lite"/>
    </source>
</evidence>
<evidence type="ECO:0000256" key="3">
    <source>
        <dbReference type="ARBA" id="ARBA00022833"/>
    </source>
</evidence>
<evidence type="ECO:0000256" key="2">
    <source>
        <dbReference type="ARBA" id="ARBA00022771"/>
    </source>
</evidence>
<keyword evidence="1 4" id="KW-0479">Metal-binding</keyword>
<sequence length="94" mass="11119">MYTSFHNPKDRDKGERQPNKRRNYKRHHMPFPTNSENRSSGIIFRRRPRGFHHNKFRTRTCRNYAMGLPCPFGENCAFSHGDAEPQAARVEEGE</sequence>
<dbReference type="InterPro" id="IPR041367">
    <property type="entry name" value="Znf-CCCH_4"/>
</dbReference>
<feature type="non-terminal residue" evidence="7">
    <location>
        <position position="94"/>
    </location>
</feature>